<dbReference type="AlphaFoldDB" id="A0A1M7IN68"/>
<name>A0A1M7IN68_9BRAD</name>
<sequence>MSAREENYPIVEGLIGVFGDWLNHRRERGDYDQLDSRTFEDISRDLRLPQGELSALIKLPPHSADELPKLLKVLGFDEADLIRSEPGVLCDMERVCSQCVRKAQCNNDIKTGAAARDYEDYCSNAPTIQALGKSLARR</sequence>
<accession>A0A1M7IN68</accession>
<evidence type="ECO:0000313" key="2">
    <source>
        <dbReference type="Proteomes" id="UP000183208"/>
    </source>
</evidence>
<organism evidence="1 2">
    <name type="scientific">Bradyrhizobium lablabi</name>
    <dbReference type="NCBI Taxonomy" id="722472"/>
    <lineage>
        <taxon>Bacteria</taxon>
        <taxon>Pseudomonadati</taxon>
        <taxon>Pseudomonadota</taxon>
        <taxon>Alphaproteobacteria</taxon>
        <taxon>Hyphomicrobiales</taxon>
        <taxon>Nitrobacteraceae</taxon>
        <taxon>Bradyrhizobium</taxon>
    </lineage>
</organism>
<dbReference type="EMBL" id="FNTI01000001">
    <property type="protein sequence ID" value="SEE43209.1"/>
    <property type="molecule type" value="Genomic_DNA"/>
</dbReference>
<reference evidence="1 2" key="1">
    <citation type="submission" date="2016-10" db="EMBL/GenBank/DDBJ databases">
        <authorList>
            <person name="de Groot N.N."/>
        </authorList>
    </citation>
    <scope>NUCLEOTIDE SEQUENCE [LARGE SCALE GENOMIC DNA]</scope>
    <source>
        <strain evidence="1 2">GAS522</strain>
    </source>
</reference>
<evidence type="ECO:0000313" key="1">
    <source>
        <dbReference type="EMBL" id="SEE43209.1"/>
    </source>
</evidence>
<protein>
    <submittedName>
        <fullName evidence="1">Uncharacterized protein</fullName>
    </submittedName>
</protein>
<proteinExistence type="predicted"/>
<gene>
    <name evidence="1" type="ORF">SAMN05444171_7458</name>
</gene>
<dbReference type="Proteomes" id="UP000183208">
    <property type="component" value="Unassembled WGS sequence"/>
</dbReference>
<dbReference type="OrthoDB" id="7307423at2"/>